<feature type="transmembrane region" description="Helical" evidence="1">
    <location>
        <begin position="58"/>
        <end position="80"/>
    </location>
</feature>
<dbReference type="RefSeq" id="WP_076450278.1">
    <property type="nucleotide sequence ID" value="NZ_FTOQ01000017.1"/>
</dbReference>
<dbReference type="EMBL" id="FTOQ01000017">
    <property type="protein sequence ID" value="SIT11278.1"/>
    <property type="molecule type" value="Genomic_DNA"/>
</dbReference>
<evidence type="ECO:0000256" key="1">
    <source>
        <dbReference type="SAM" id="Phobius"/>
    </source>
</evidence>
<keyword evidence="1" id="KW-0472">Membrane</keyword>
<organism evidence="2 3">
    <name type="scientific">Roseivivax lentus</name>
    <dbReference type="NCBI Taxonomy" id="633194"/>
    <lineage>
        <taxon>Bacteria</taxon>
        <taxon>Pseudomonadati</taxon>
        <taxon>Pseudomonadota</taxon>
        <taxon>Alphaproteobacteria</taxon>
        <taxon>Rhodobacterales</taxon>
        <taxon>Roseobacteraceae</taxon>
        <taxon>Roseivivax</taxon>
    </lineage>
</organism>
<dbReference type="Proteomes" id="UP000186684">
    <property type="component" value="Unassembled WGS sequence"/>
</dbReference>
<evidence type="ECO:0000313" key="3">
    <source>
        <dbReference type="Proteomes" id="UP000186684"/>
    </source>
</evidence>
<gene>
    <name evidence="2" type="ORF">SAMN05421759_1179</name>
</gene>
<proteinExistence type="predicted"/>
<keyword evidence="1" id="KW-1133">Transmembrane helix</keyword>
<feature type="transmembrane region" description="Helical" evidence="1">
    <location>
        <begin position="27"/>
        <end position="46"/>
    </location>
</feature>
<keyword evidence="1" id="KW-0812">Transmembrane</keyword>
<protein>
    <submittedName>
        <fullName evidence="2">Uncharacterized protein</fullName>
    </submittedName>
</protein>
<dbReference type="STRING" id="633194.SAMN05421759_1179"/>
<dbReference type="OrthoDB" id="7871801at2"/>
<evidence type="ECO:0000313" key="2">
    <source>
        <dbReference type="EMBL" id="SIT11278.1"/>
    </source>
</evidence>
<accession>A0A1N7PL21</accession>
<name>A0A1N7PL21_9RHOB</name>
<keyword evidence="3" id="KW-1185">Reference proteome</keyword>
<dbReference type="AlphaFoldDB" id="A0A1N7PL21"/>
<reference evidence="3" key="1">
    <citation type="submission" date="2017-01" db="EMBL/GenBank/DDBJ databases">
        <authorList>
            <person name="Varghese N."/>
            <person name="Submissions S."/>
        </authorList>
    </citation>
    <scope>NUCLEOTIDE SEQUENCE [LARGE SCALE GENOMIC DNA]</scope>
    <source>
        <strain evidence="3">DSM 29430</strain>
    </source>
</reference>
<sequence>MSDPEARPVSPVFFERRTYRRRRLQDAARILPLIGAFAWLIPLLWPRGAEDGPPMSQALIYVFTIWVVLIVVGAILSYRLTLGEAAEAERSQE</sequence>